<name>A0ABN8IJI8_9NEOP</name>
<organism evidence="1 2">
    <name type="scientific">Iphiclides podalirius</name>
    <name type="common">scarce swallowtail</name>
    <dbReference type="NCBI Taxonomy" id="110791"/>
    <lineage>
        <taxon>Eukaryota</taxon>
        <taxon>Metazoa</taxon>
        <taxon>Ecdysozoa</taxon>
        <taxon>Arthropoda</taxon>
        <taxon>Hexapoda</taxon>
        <taxon>Insecta</taxon>
        <taxon>Pterygota</taxon>
        <taxon>Neoptera</taxon>
        <taxon>Endopterygota</taxon>
        <taxon>Lepidoptera</taxon>
        <taxon>Glossata</taxon>
        <taxon>Ditrysia</taxon>
        <taxon>Papilionoidea</taxon>
        <taxon>Papilionidae</taxon>
        <taxon>Papilioninae</taxon>
        <taxon>Iphiclides</taxon>
    </lineage>
</organism>
<feature type="non-terminal residue" evidence="1">
    <location>
        <position position="1"/>
    </location>
</feature>
<sequence length="111" mass="12602">MTVFKRRTDAIGSEPRNTALCKPRAVGGLPIARSPAVLCGRYAVFDPLIKIQASDARENRLSRYAIMVTRRPLRSRTATVFSKGPIIRERVAKQMFTLSYARSDKLFFSFY</sequence>
<gene>
    <name evidence="1" type="ORF">IPOD504_LOCUS10095</name>
</gene>
<keyword evidence="2" id="KW-1185">Reference proteome</keyword>
<protein>
    <submittedName>
        <fullName evidence="1">Uncharacterized protein</fullName>
    </submittedName>
</protein>
<dbReference type="Proteomes" id="UP000837857">
    <property type="component" value="Chromosome 24"/>
</dbReference>
<accession>A0ABN8IJI8</accession>
<proteinExistence type="predicted"/>
<reference evidence="1" key="1">
    <citation type="submission" date="2022-03" db="EMBL/GenBank/DDBJ databases">
        <authorList>
            <person name="Martin H S."/>
        </authorList>
    </citation>
    <scope>NUCLEOTIDE SEQUENCE</scope>
</reference>
<dbReference type="EMBL" id="OW152836">
    <property type="protein sequence ID" value="CAH2057228.1"/>
    <property type="molecule type" value="Genomic_DNA"/>
</dbReference>
<evidence type="ECO:0000313" key="1">
    <source>
        <dbReference type="EMBL" id="CAH2057228.1"/>
    </source>
</evidence>
<evidence type="ECO:0000313" key="2">
    <source>
        <dbReference type="Proteomes" id="UP000837857"/>
    </source>
</evidence>